<dbReference type="GO" id="GO:0000712">
    <property type="term" value="P:resolution of meiotic recombination intermediates"/>
    <property type="evidence" value="ECO:0007669"/>
    <property type="project" value="TreeGrafter"/>
</dbReference>
<evidence type="ECO:0000256" key="4">
    <source>
        <dbReference type="ARBA" id="ARBA00022840"/>
    </source>
</evidence>
<gene>
    <name evidence="5" type="ORF">V5799_025168</name>
</gene>
<dbReference type="InterPro" id="IPR050474">
    <property type="entry name" value="Hel308_SKI2-like"/>
</dbReference>
<evidence type="ECO:0000256" key="3">
    <source>
        <dbReference type="ARBA" id="ARBA00022806"/>
    </source>
</evidence>
<keyword evidence="2" id="KW-0378">Hydrolase</keyword>
<evidence type="ECO:0000313" key="5">
    <source>
        <dbReference type="EMBL" id="KAK8771589.1"/>
    </source>
</evidence>
<keyword evidence="3" id="KW-0347">Helicase</keyword>
<protein>
    <submittedName>
        <fullName evidence="5">Uncharacterized protein</fullName>
    </submittedName>
</protein>
<dbReference type="GO" id="GO:0016787">
    <property type="term" value="F:hydrolase activity"/>
    <property type="evidence" value="ECO:0007669"/>
    <property type="project" value="UniProtKB-KW"/>
</dbReference>
<keyword evidence="1" id="KW-0547">Nucleotide-binding</keyword>
<proteinExistence type="predicted"/>
<dbReference type="PANTHER" id="PTHR47961">
    <property type="entry name" value="DNA POLYMERASE THETA, PUTATIVE (AFU_ORTHOLOGUE AFUA_1G05260)-RELATED"/>
    <property type="match status" value="1"/>
</dbReference>
<name>A0AAQ4EA16_AMBAM</name>
<dbReference type="GO" id="GO:0005634">
    <property type="term" value="C:nucleus"/>
    <property type="evidence" value="ECO:0007669"/>
    <property type="project" value="TreeGrafter"/>
</dbReference>
<evidence type="ECO:0000256" key="2">
    <source>
        <dbReference type="ARBA" id="ARBA00022801"/>
    </source>
</evidence>
<dbReference type="Proteomes" id="UP001321473">
    <property type="component" value="Unassembled WGS sequence"/>
</dbReference>
<accession>A0AAQ4EA16</accession>
<keyword evidence="4" id="KW-0067">ATP-binding</keyword>
<comment type="caution">
    <text evidence="5">The sequence shown here is derived from an EMBL/GenBank/DDBJ whole genome shotgun (WGS) entry which is preliminary data.</text>
</comment>
<evidence type="ECO:0000256" key="1">
    <source>
        <dbReference type="ARBA" id="ARBA00022741"/>
    </source>
</evidence>
<dbReference type="Gene3D" id="3.40.50.300">
    <property type="entry name" value="P-loop containing nucleotide triphosphate hydrolases"/>
    <property type="match status" value="1"/>
</dbReference>
<reference evidence="5 6" key="1">
    <citation type="journal article" date="2023" name="Arcadia Sci">
        <title>De novo assembly of a long-read Amblyomma americanum tick genome.</title>
        <authorList>
            <person name="Chou S."/>
            <person name="Poskanzer K.E."/>
            <person name="Rollins M."/>
            <person name="Thuy-Boun P.S."/>
        </authorList>
    </citation>
    <scope>NUCLEOTIDE SEQUENCE [LARGE SCALE GENOMIC DNA]</scope>
    <source>
        <strain evidence="5">F_SG_1</strain>
        <tissue evidence="5">Salivary glands</tissue>
    </source>
</reference>
<evidence type="ECO:0000313" key="6">
    <source>
        <dbReference type="Proteomes" id="UP001321473"/>
    </source>
</evidence>
<dbReference type="GO" id="GO:0005524">
    <property type="term" value="F:ATP binding"/>
    <property type="evidence" value="ECO:0007669"/>
    <property type="project" value="UniProtKB-KW"/>
</dbReference>
<dbReference type="PANTHER" id="PTHR47961:SF4">
    <property type="entry name" value="ACTIVATING SIGNAL COINTEGRATOR 1 COMPLEX SUBUNIT 3"/>
    <property type="match status" value="1"/>
</dbReference>
<dbReference type="EMBL" id="JARKHS020019557">
    <property type="protein sequence ID" value="KAK8771589.1"/>
    <property type="molecule type" value="Genomic_DNA"/>
</dbReference>
<dbReference type="AlphaFoldDB" id="A0AAQ4EA16"/>
<keyword evidence="6" id="KW-1185">Reference proteome</keyword>
<dbReference type="GO" id="GO:0003678">
    <property type="term" value="F:DNA helicase activity"/>
    <property type="evidence" value="ECO:0007669"/>
    <property type="project" value="TreeGrafter"/>
</dbReference>
<sequence>MCILQEKWDVCARRWPDAVRPELVLVDEVQTVSEAGRGAVLEAVLTRAKRGRPRLVAVCGCAQNAADLAAWLGPDARHHS</sequence>
<organism evidence="5 6">
    <name type="scientific">Amblyomma americanum</name>
    <name type="common">Lone star tick</name>
    <dbReference type="NCBI Taxonomy" id="6943"/>
    <lineage>
        <taxon>Eukaryota</taxon>
        <taxon>Metazoa</taxon>
        <taxon>Ecdysozoa</taxon>
        <taxon>Arthropoda</taxon>
        <taxon>Chelicerata</taxon>
        <taxon>Arachnida</taxon>
        <taxon>Acari</taxon>
        <taxon>Parasitiformes</taxon>
        <taxon>Ixodida</taxon>
        <taxon>Ixodoidea</taxon>
        <taxon>Ixodidae</taxon>
        <taxon>Amblyomminae</taxon>
        <taxon>Amblyomma</taxon>
    </lineage>
</organism>
<dbReference type="InterPro" id="IPR027417">
    <property type="entry name" value="P-loop_NTPase"/>
</dbReference>